<keyword evidence="2" id="KW-0812">Transmembrane</keyword>
<keyword evidence="1" id="KW-0964">Secreted</keyword>
<keyword evidence="2" id="KW-1133">Transmembrane helix</keyword>
<dbReference type="PANTHER" id="PTHR21495">
    <property type="entry name" value="NUCLEOPORIN-RELATED"/>
    <property type="match status" value="1"/>
</dbReference>
<evidence type="ECO:0000313" key="4">
    <source>
        <dbReference type="Proteomes" id="UP001141253"/>
    </source>
</evidence>
<reference evidence="3" key="1">
    <citation type="submission" date="2022-10" db="EMBL/GenBank/DDBJ databases">
        <authorList>
            <person name="Hyden B.L."/>
            <person name="Feng K."/>
            <person name="Yates T."/>
            <person name="Jawdy S."/>
            <person name="Smart L.B."/>
            <person name="Muchero W."/>
        </authorList>
    </citation>
    <scope>NUCLEOTIDE SEQUENCE</scope>
    <source>
        <tissue evidence="3">Shoot tip</tissue>
    </source>
</reference>
<feature type="transmembrane region" description="Helical" evidence="2">
    <location>
        <begin position="6"/>
        <end position="26"/>
    </location>
</feature>
<keyword evidence="2" id="KW-0472">Membrane</keyword>
<sequence>MEGKEVWGLAFILYMITTSAYCHMGWPPFGIMFAIDDPLAVGPDLTSEIIEKAHGLSYHRITSIGADFDFGLASGEFNWSSIVDTKRELGVGGGRIKFRLAKGFVQLKTCFIYRTTGYAIDDYSFLKKKQKKILTSLKSDQFGV</sequence>
<gene>
    <name evidence="3" type="ORF">OIU77_013554</name>
</gene>
<accession>A0ABQ8ZV13</accession>
<evidence type="ECO:0000256" key="1">
    <source>
        <dbReference type="RuleBase" id="RU363099"/>
    </source>
</evidence>
<dbReference type="Pfam" id="PF03018">
    <property type="entry name" value="Dirigent"/>
    <property type="match status" value="1"/>
</dbReference>
<reference evidence="3" key="2">
    <citation type="journal article" date="2023" name="Int. J. Mol. Sci.">
        <title>De Novo Assembly and Annotation of 11 Diverse Shrub Willow (Salix) Genomes Reveals Novel Gene Organization in Sex-Linked Regions.</title>
        <authorList>
            <person name="Hyden B."/>
            <person name="Feng K."/>
            <person name="Yates T.B."/>
            <person name="Jawdy S."/>
            <person name="Cereghino C."/>
            <person name="Smart L.B."/>
            <person name="Muchero W."/>
        </authorList>
    </citation>
    <scope>NUCLEOTIDE SEQUENCE</scope>
    <source>
        <tissue evidence="3">Shoot tip</tissue>
    </source>
</reference>
<comment type="caution">
    <text evidence="3">The sequence shown here is derived from an EMBL/GenBank/DDBJ whole genome shotgun (WGS) entry which is preliminary data.</text>
</comment>
<protein>
    <recommendedName>
        <fullName evidence="1">Dirigent protein</fullName>
    </recommendedName>
</protein>
<organism evidence="3 4">
    <name type="scientific">Salix suchowensis</name>
    <dbReference type="NCBI Taxonomy" id="1278906"/>
    <lineage>
        <taxon>Eukaryota</taxon>
        <taxon>Viridiplantae</taxon>
        <taxon>Streptophyta</taxon>
        <taxon>Embryophyta</taxon>
        <taxon>Tracheophyta</taxon>
        <taxon>Spermatophyta</taxon>
        <taxon>Magnoliopsida</taxon>
        <taxon>eudicotyledons</taxon>
        <taxon>Gunneridae</taxon>
        <taxon>Pentapetalae</taxon>
        <taxon>rosids</taxon>
        <taxon>fabids</taxon>
        <taxon>Malpighiales</taxon>
        <taxon>Salicaceae</taxon>
        <taxon>Saliceae</taxon>
        <taxon>Salix</taxon>
    </lineage>
</organism>
<comment type="similarity">
    <text evidence="1">Belongs to the plant dirigent protein family.</text>
</comment>
<proteinExistence type="inferred from homology"/>
<comment type="function">
    <text evidence="1">Dirigent proteins impart stereoselectivity on the phenoxy radical-coupling reaction, yielding optically active lignans from two molecules of coniferyl alcohol in the biosynthesis of lignans, flavonolignans, and alkaloids and thus plays a central role in plant secondary metabolism.</text>
</comment>
<keyword evidence="4" id="KW-1185">Reference proteome</keyword>
<dbReference type="InterPro" id="IPR004265">
    <property type="entry name" value="Dirigent"/>
</dbReference>
<keyword evidence="1" id="KW-0052">Apoplast</keyword>
<name>A0ABQ8ZV13_9ROSI</name>
<comment type="subcellular location">
    <subcellularLocation>
        <location evidence="1">Secreted</location>
        <location evidence="1">Extracellular space</location>
        <location evidence="1">Apoplast</location>
    </subcellularLocation>
</comment>
<dbReference type="Proteomes" id="UP001141253">
    <property type="component" value="Chromosome 10"/>
</dbReference>
<evidence type="ECO:0000256" key="2">
    <source>
        <dbReference type="SAM" id="Phobius"/>
    </source>
</evidence>
<evidence type="ECO:0000313" key="3">
    <source>
        <dbReference type="EMBL" id="KAJ6311825.1"/>
    </source>
</evidence>
<comment type="subunit">
    <text evidence="1">Homodimer.</text>
</comment>
<dbReference type="EMBL" id="JAPFFI010000024">
    <property type="protein sequence ID" value="KAJ6311825.1"/>
    <property type="molecule type" value="Genomic_DNA"/>
</dbReference>